<evidence type="ECO:0000256" key="4">
    <source>
        <dbReference type="ARBA" id="ARBA00019364"/>
    </source>
</evidence>
<sequence length="343" mass="36690">MRLRLMRRGPPLLEGEGQGEVCAPSGEDAKRPNDGAVHREPLPRPVIGWIPDRLSPTLQASGKGRRRPGDPSGEVPHLTPTLYVQERGHARGLLASVAFAVSAVAAEIPPGERRSGFDAMAPETRAMQEDDTSNPGMLWVQDGAELWARAPSADKPACAGCHGAAEAGMRGVAARYPAFDARSARPMDLQGRINTCRREHQGAEPLALEGRDLLSLAAYVANQSRGLAVAPPADPRLDPARAQGRALFTARMGQLGLSCAACHDDNHGRRLGSATIPQGHPTGYPLYRLEWQGLGSLGRRLRNCMTGMRAEPFAAGDPEAIALEAYLMQRAAPLLIETPAVRP</sequence>
<keyword evidence="12 20" id="KW-0408">Iron</keyword>
<comment type="subunit">
    <text evidence="2">Heterodimer of SoxA and SoxX.</text>
</comment>
<keyword evidence="11" id="KW-0249">Electron transport</keyword>
<reference evidence="23" key="2">
    <citation type="submission" date="2021-08" db="EMBL/GenBank/DDBJ databases">
        <authorList>
            <person name="Tani A."/>
            <person name="Ola A."/>
            <person name="Ogura Y."/>
            <person name="Katsura K."/>
            <person name="Hayashi T."/>
        </authorList>
    </citation>
    <scope>NUCLEOTIDE SEQUENCE</scope>
    <source>
        <strain evidence="23">DSM 19015</strain>
    </source>
</reference>
<keyword evidence="6 20" id="KW-0349">Heme</keyword>
<reference evidence="23" key="1">
    <citation type="journal article" date="2021" name="Front. Microbiol.">
        <title>Comprehensive Comparative Genomics and Phenotyping of Methylobacterium Species.</title>
        <authorList>
            <person name="Alessa O."/>
            <person name="Ogura Y."/>
            <person name="Fujitani Y."/>
            <person name="Takami H."/>
            <person name="Hayashi T."/>
            <person name="Sahin N."/>
            <person name="Tani A."/>
        </authorList>
    </citation>
    <scope>NUCLEOTIDE SEQUENCE</scope>
    <source>
        <strain evidence="23">DSM 19015</strain>
    </source>
</reference>
<feature type="domain" description="Cytochrome c" evidence="22">
    <location>
        <begin position="138"/>
        <end position="224"/>
    </location>
</feature>
<evidence type="ECO:0000256" key="13">
    <source>
        <dbReference type="ARBA" id="ARBA00025746"/>
    </source>
</evidence>
<evidence type="ECO:0000256" key="7">
    <source>
        <dbReference type="ARBA" id="ARBA00022679"/>
    </source>
</evidence>
<comment type="catalytic activity">
    <reaction evidence="19">
        <text>S-sulfanyl-L-cysteinyl-[SoxY protein] + thiosulfate + 2 Fe(III)-[cytochrome c] = S-(2-sulfodisulfanyl)-L-cysteinyl-[SoxY protein] + 2 Fe(II)-[cytochrome c] + 2 H(+)</text>
        <dbReference type="Rhea" id="RHEA:51224"/>
        <dbReference type="Rhea" id="RHEA-COMP:10350"/>
        <dbReference type="Rhea" id="RHEA-COMP:14399"/>
        <dbReference type="Rhea" id="RHEA-COMP:14689"/>
        <dbReference type="Rhea" id="RHEA-COMP:14690"/>
        <dbReference type="ChEBI" id="CHEBI:15378"/>
        <dbReference type="ChEBI" id="CHEBI:29033"/>
        <dbReference type="ChEBI" id="CHEBI:29034"/>
        <dbReference type="ChEBI" id="CHEBI:33542"/>
        <dbReference type="ChEBI" id="CHEBI:61963"/>
        <dbReference type="ChEBI" id="CHEBI:140664"/>
        <dbReference type="EC" id="2.8.5.2"/>
    </reaction>
</comment>
<dbReference type="Proteomes" id="UP001055125">
    <property type="component" value="Unassembled WGS sequence"/>
</dbReference>
<evidence type="ECO:0000256" key="19">
    <source>
        <dbReference type="ARBA" id="ARBA00048423"/>
    </source>
</evidence>
<evidence type="ECO:0000256" key="17">
    <source>
        <dbReference type="ARBA" id="ARBA00032318"/>
    </source>
</evidence>
<feature type="compositionally biased region" description="Basic and acidic residues" evidence="21">
    <location>
        <begin position="27"/>
        <end position="42"/>
    </location>
</feature>
<feature type="region of interest" description="Disordered" evidence="21">
    <location>
        <begin position="1"/>
        <end position="78"/>
    </location>
</feature>
<evidence type="ECO:0000256" key="18">
    <source>
        <dbReference type="ARBA" id="ARBA00048077"/>
    </source>
</evidence>
<keyword evidence="8 20" id="KW-0479">Metal-binding</keyword>
<name>A0ABQ4RXX1_9HYPH</name>
<keyword evidence="24" id="KW-1185">Reference proteome</keyword>
<evidence type="ECO:0000256" key="12">
    <source>
        <dbReference type="ARBA" id="ARBA00023004"/>
    </source>
</evidence>
<dbReference type="InterPro" id="IPR025710">
    <property type="entry name" value="SoxA"/>
</dbReference>
<evidence type="ECO:0000313" key="24">
    <source>
        <dbReference type="Proteomes" id="UP001055125"/>
    </source>
</evidence>
<evidence type="ECO:0000313" key="23">
    <source>
        <dbReference type="EMBL" id="GJD95693.1"/>
    </source>
</evidence>
<comment type="caution">
    <text evidence="23">The sequence shown here is derived from an EMBL/GenBank/DDBJ whole genome shotgun (WGS) entry which is preliminary data.</text>
</comment>
<protein>
    <recommendedName>
        <fullName evidence="4">L-cysteine S-thiosulfotransferase subunit SoxA</fullName>
        <ecNumber evidence="3">2.8.5.2</ecNumber>
    </recommendedName>
    <alternativeName>
        <fullName evidence="16">Protein SoxA</fullName>
    </alternativeName>
    <alternativeName>
        <fullName evidence="17">SoxAX cytochrome complex subunit A</fullName>
    </alternativeName>
    <alternativeName>
        <fullName evidence="15">Sulfur oxidizing protein A</fullName>
    </alternativeName>
    <alternativeName>
        <fullName evidence="14">Thiosulfate-oxidizing multienzyme system protein SoxA</fullName>
    </alternativeName>
</protein>
<evidence type="ECO:0000256" key="15">
    <source>
        <dbReference type="ARBA" id="ARBA00030833"/>
    </source>
</evidence>
<evidence type="ECO:0000256" key="10">
    <source>
        <dbReference type="ARBA" id="ARBA00022764"/>
    </source>
</evidence>
<keyword evidence="10" id="KW-0574">Periplasm</keyword>
<keyword evidence="7" id="KW-0808">Transferase</keyword>
<dbReference type="Pfam" id="PF21342">
    <property type="entry name" value="SoxA-TsdA_cyt-c"/>
    <property type="match status" value="2"/>
</dbReference>
<dbReference type="InterPro" id="IPR009056">
    <property type="entry name" value="Cyt_c-like_dom"/>
</dbReference>
<keyword evidence="9" id="KW-0732">Signal</keyword>
<gene>
    <name evidence="23" type="ORF">OCOJLMKI_2907</name>
</gene>
<organism evidence="23 24">
    <name type="scientific">Methylobacterium iners</name>
    <dbReference type="NCBI Taxonomy" id="418707"/>
    <lineage>
        <taxon>Bacteria</taxon>
        <taxon>Pseudomonadati</taxon>
        <taxon>Pseudomonadota</taxon>
        <taxon>Alphaproteobacteria</taxon>
        <taxon>Hyphomicrobiales</taxon>
        <taxon>Methylobacteriaceae</taxon>
        <taxon>Methylobacterium</taxon>
    </lineage>
</organism>
<proteinExistence type="inferred from homology"/>
<dbReference type="PROSITE" id="PS51007">
    <property type="entry name" value="CYTC"/>
    <property type="match status" value="2"/>
</dbReference>
<evidence type="ECO:0000256" key="8">
    <source>
        <dbReference type="ARBA" id="ARBA00022723"/>
    </source>
</evidence>
<dbReference type="EMBL" id="BPQP01000044">
    <property type="protein sequence ID" value="GJD95693.1"/>
    <property type="molecule type" value="Genomic_DNA"/>
</dbReference>
<dbReference type="EC" id="2.8.5.2" evidence="3"/>
<evidence type="ECO:0000256" key="1">
    <source>
        <dbReference type="ARBA" id="ARBA00004418"/>
    </source>
</evidence>
<evidence type="ECO:0000256" key="16">
    <source>
        <dbReference type="ARBA" id="ARBA00032236"/>
    </source>
</evidence>
<dbReference type="SUPFAM" id="SSF46626">
    <property type="entry name" value="Cytochrome c"/>
    <property type="match status" value="2"/>
</dbReference>
<evidence type="ECO:0000256" key="14">
    <source>
        <dbReference type="ARBA" id="ARBA00030174"/>
    </source>
</evidence>
<comment type="similarity">
    <text evidence="13">Belongs to the SoxA family.</text>
</comment>
<evidence type="ECO:0000256" key="11">
    <source>
        <dbReference type="ARBA" id="ARBA00022982"/>
    </source>
</evidence>
<comment type="catalytic activity">
    <reaction evidence="18">
        <text>L-cysteinyl-[SoxY protein] + thiosulfate + 2 Fe(III)-[cytochrome c] = S-sulfosulfanyl-L-cysteinyl-[SoxY protein] + 2 Fe(II)-[cytochrome c] + 2 H(+)</text>
        <dbReference type="Rhea" id="RHEA:56720"/>
        <dbReference type="Rhea" id="RHEA-COMP:10350"/>
        <dbReference type="Rhea" id="RHEA-COMP:14328"/>
        <dbReference type="Rhea" id="RHEA-COMP:14399"/>
        <dbReference type="Rhea" id="RHEA-COMP:14691"/>
        <dbReference type="ChEBI" id="CHEBI:15378"/>
        <dbReference type="ChEBI" id="CHEBI:29033"/>
        <dbReference type="ChEBI" id="CHEBI:29034"/>
        <dbReference type="ChEBI" id="CHEBI:29950"/>
        <dbReference type="ChEBI" id="CHEBI:33542"/>
        <dbReference type="ChEBI" id="CHEBI:139321"/>
        <dbReference type="EC" id="2.8.5.2"/>
    </reaction>
</comment>
<dbReference type="InterPro" id="IPR036909">
    <property type="entry name" value="Cyt_c-like_dom_sf"/>
</dbReference>
<evidence type="ECO:0000256" key="3">
    <source>
        <dbReference type="ARBA" id="ARBA00012408"/>
    </source>
</evidence>
<evidence type="ECO:0000256" key="21">
    <source>
        <dbReference type="SAM" id="MobiDB-lite"/>
    </source>
</evidence>
<dbReference type="Gene3D" id="1.10.760.10">
    <property type="entry name" value="Cytochrome c-like domain"/>
    <property type="match status" value="2"/>
</dbReference>
<comment type="subcellular location">
    <subcellularLocation>
        <location evidence="1">Periplasm</location>
    </subcellularLocation>
</comment>
<evidence type="ECO:0000256" key="6">
    <source>
        <dbReference type="ARBA" id="ARBA00022617"/>
    </source>
</evidence>
<evidence type="ECO:0000256" key="5">
    <source>
        <dbReference type="ARBA" id="ARBA00022448"/>
    </source>
</evidence>
<evidence type="ECO:0000256" key="9">
    <source>
        <dbReference type="ARBA" id="ARBA00022729"/>
    </source>
</evidence>
<evidence type="ECO:0000259" key="22">
    <source>
        <dbReference type="PROSITE" id="PS51007"/>
    </source>
</evidence>
<feature type="domain" description="Cytochrome c" evidence="22">
    <location>
        <begin position="239"/>
        <end position="331"/>
    </location>
</feature>
<dbReference type="NCBIfam" id="TIGR04484">
    <property type="entry name" value="thiosulf_SoxA"/>
    <property type="match status" value="1"/>
</dbReference>
<accession>A0ABQ4RXX1</accession>
<keyword evidence="5" id="KW-0813">Transport</keyword>
<evidence type="ECO:0000256" key="2">
    <source>
        <dbReference type="ARBA" id="ARBA00011530"/>
    </source>
</evidence>
<evidence type="ECO:0000256" key="20">
    <source>
        <dbReference type="PROSITE-ProRule" id="PRU00433"/>
    </source>
</evidence>